<feature type="domain" description="DnaJ homologue subfamily C member 28 conserved" evidence="1">
    <location>
        <begin position="7"/>
        <end position="73"/>
    </location>
</feature>
<name>A0A4V3WEZ1_9BACI</name>
<proteinExistence type="predicted"/>
<dbReference type="EMBL" id="SSNT01000012">
    <property type="protein sequence ID" value="THF78195.1"/>
    <property type="molecule type" value="Genomic_DNA"/>
</dbReference>
<dbReference type="Proteomes" id="UP000310334">
    <property type="component" value="Unassembled WGS sequence"/>
</dbReference>
<evidence type="ECO:0000313" key="3">
    <source>
        <dbReference type="Proteomes" id="UP000310334"/>
    </source>
</evidence>
<dbReference type="InterPro" id="IPR018961">
    <property type="entry name" value="DnaJ_homolog_subfam-C_membr-28"/>
</dbReference>
<dbReference type="InterPro" id="IPR052573">
    <property type="entry name" value="DnaJ_C_subfamily_28"/>
</dbReference>
<organism evidence="2 3">
    <name type="scientific">Metabacillus sediminilitoris</name>
    <dbReference type="NCBI Taxonomy" id="2567941"/>
    <lineage>
        <taxon>Bacteria</taxon>
        <taxon>Bacillati</taxon>
        <taxon>Bacillota</taxon>
        <taxon>Bacilli</taxon>
        <taxon>Bacillales</taxon>
        <taxon>Bacillaceae</taxon>
        <taxon>Metabacillus</taxon>
    </lineage>
</organism>
<dbReference type="Pfam" id="PF09350">
    <property type="entry name" value="DJC28_CD"/>
    <property type="match status" value="1"/>
</dbReference>
<dbReference type="PANTHER" id="PTHR39158">
    <property type="entry name" value="OS08G0560600 PROTEIN"/>
    <property type="match status" value="1"/>
</dbReference>
<reference evidence="2 3" key="1">
    <citation type="submission" date="2019-04" db="EMBL/GenBank/DDBJ databases">
        <title>Bacillus sediminilitoris sp. nov., isolated from a tidal flat sediment on the East China Sea.</title>
        <authorList>
            <person name="Wei Y."/>
            <person name="Mao H."/>
            <person name="Fang J."/>
        </authorList>
    </citation>
    <scope>NUCLEOTIDE SEQUENCE [LARGE SCALE GENOMIC DNA]</scope>
    <source>
        <strain evidence="2 3">DSL-17</strain>
    </source>
</reference>
<dbReference type="PANTHER" id="PTHR39158:SF1">
    <property type="entry name" value="DNAJ HOMOLOG SUBFAMILY C MEMBER 28"/>
    <property type="match status" value="1"/>
</dbReference>
<dbReference type="RefSeq" id="WP_136355885.1">
    <property type="nucleotide sequence ID" value="NZ_CP046266.1"/>
</dbReference>
<dbReference type="OrthoDB" id="9798476at2"/>
<keyword evidence="3" id="KW-1185">Reference proteome</keyword>
<dbReference type="AlphaFoldDB" id="A0A4V3WEZ1"/>
<evidence type="ECO:0000259" key="1">
    <source>
        <dbReference type="Pfam" id="PF09350"/>
    </source>
</evidence>
<evidence type="ECO:0000313" key="2">
    <source>
        <dbReference type="EMBL" id="THF78195.1"/>
    </source>
</evidence>
<sequence length="125" mass="14551">MDIFSIIAEEKIRKAMENGEFDNLPGQGKPLQLEDLSHIPEELRVAYKVMKNANIVNDLDTLQKELMTIDDLIDSCKSSENSNRLNKEKRLIEKKLEALLKKRKSLDTKASAFYKERMLERLKKQ</sequence>
<comment type="caution">
    <text evidence="2">The sequence shown here is derived from an EMBL/GenBank/DDBJ whole genome shotgun (WGS) entry which is preliminary data.</text>
</comment>
<protein>
    <submittedName>
        <fullName evidence="2">DUF1992 domain-containing protein</fullName>
    </submittedName>
</protein>
<gene>
    <name evidence="2" type="ORF">E6W99_16715</name>
</gene>
<accession>A0A4V3WEZ1</accession>